<reference evidence="2 3" key="1">
    <citation type="submission" date="2019-09" db="EMBL/GenBank/DDBJ databases">
        <title>Genomes of family Cryomorphaceae.</title>
        <authorList>
            <person name="Bowman J.P."/>
        </authorList>
    </citation>
    <scope>NUCLEOTIDE SEQUENCE [LARGE SCALE GENOMIC DNA]</scope>
    <source>
        <strain evidence="2 3">LMG 25704</strain>
    </source>
</reference>
<dbReference type="EMBL" id="WBVO01000012">
    <property type="protein sequence ID" value="KAB2807018.1"/>
    <property type="molecule type" value="Genomic_DNA"/>
</dbReference>
<evidence type="ECO:0000313" key="3">
    <source>
        <dbReference type="Proteomes" id="UP000468650"/>
    </source>
</evidence>
<evidence type="ECO:0000313" key="2">
    <source>
        <dbReference type="EMBL" id="KAB2807018.1"/>
    </source>
</evidence>
<proteinExistence type="predicted"/>
<accession>A0A6N6RDL8</accession>
<name>A0A6N6RDL8_9FLAO</name>
<evidence type="ECO:0008006" key="4">
    <source>
        <dbReference type="Google" id="ProtNLM"/>
    </source>
</evidence>
<dbReference type="OrthoDB" id="9846874at2"/>
<sequence>MRKVCFILLLMSFGATALAQSDTTLPGRKNYVTFRIHPARLLYGFNSGFDFRIGKNAMFGVLYQYHGRDFISPIRTLEIDLRPSQGHFLAAQLYLETRTVMWHGPRIAVKDITFPTSTYGDADDAEGTYELARDQQNWYATYSFGLKRIDPGFYVSANVTAGLVWFRAKDVYRLEGEQNYNVVEANQIYPHILLELAIGFSI</sequence>
<dbReference type="Proteomes" id="UP000468650">
    <property type="component" value="Unassembled WGS sequence"/>
</dbReference>
<dbReference type="RefSeq" id="WP_151668208.1">
    <property type="nucleotide sequence ID" value="NZ_WBVO01000012.1"/>
</dbReference>
<gene>
    <name evidence="2" type="ORF">F8C67_12540</name>
</gene>
<organism evidence="2 3">
    <name type="scientific">Phaeocystidibacter luteus</name>
    <dbReference type="NCBI Taxonomy" id="911197"/>
    <lineage>
        <taxon>Bacteria</taxon>
        <taxon>Pseudomonadati</taxon>
        <taxon>Bacteroidota</taxon>
        <taxon>Flavobacteriia</taxon>
        <taxon>Flavobacteriales</taxon>
        <taxon>Phaeocystidibacteraceae</taxon>
        <taxon>Phaeocystidibacter</taxon>
    </lineage>
</organism>
<evidence type="ECO:0000256" key="1">
    <source>
        <dbReference type="SAM" id="SignalP"/>
    </source>
</evidence>
<feature type="signal peptide" evidence="1">
    <location>
        <begin position="1"/>
        <end position="19"/>
    </location>
</feature>
<dbReference type="AlphaFoldDB" id="A0A6N6RDL8"/>
<keyword evidence="3" id="KW-1185">Reference proteome</keyword>
<feature type="chain" id="PRO_5026925591" description="DUF3575 domain-containing protein" evidence="1">
    <location>
        <begin position="20"/>
        <end position="202"/>
    </location>
</feature>
<comment type="caution">
    <text evidence="2">The sequence shown here is derived from an EMBL/GenBank/DDBJ whole genome shotgun (WGS) entry which is preliminary data.</text>
</comment>
<keyword evidence="1" id="KW-0732">Signal</keyword>
<protein>
    <recommendedName>
        <fullName evidence="4">DUF3575 domain-containing protein</fullName>
    </recommendedName>
</protein>